<evidence type="ECO:0000259" key="2">
    <source>
        <dbReference type="Pfam" id="PF12158"/>
    </source>
</evidence>
<reference evidence="3 5" key="1">
    <citation type="submission" date="2015-01" db="EMBL/GenBank/DDBJ databases">
        <title>Genome of Flavobacterium hibernum DSM 12611.</title>
        <authorList>
            <person name="Stropko S.J."/>
            <person name="Pipes S.E."/>
            <person name="Newman J.D."/>
        </authorList>
    </citation>
    <scope>NUCLEOTIDE SEQUENCE [LARGE SCALE GENOMIC DNA]</scope>
    <source>
        <strain evidence="3 5">DSM 12611</strain>
    </source>
</reference>
<dbReference type="Proteomes" id="UP000032061">
    <property type="component" value="Unassembled WGS sequence"/>
</dbReference>
<feature type="transmembrane region" description="Helical" evidence="1">
    <location>
        <begin position="161"/>
        <end position="183"/>
    </location>
</feature>
<name>A0A0D0EFK3_9FLAO</name>
<keyword evidence="1" id="KW-0812">Transmembrane</keyword>
<evidence type="ECO:0000256" key="1">
    <source>
        <dbReference type="SAM" id="Phobius"/>
    </source>
</evidence>
<dbReference type="InterPro" id="IPR021994">
    <property type="entry name" value="DUF3592"/>
</dbReference>
<dbReference type="AlphaFoldDB" id="A0A0D0EFK3"/>
<gene>
    <name evidence="4" type="ORF">B0A73_16725</name>
    <name evidence="3" type="ORF">IW18_02005</name>
</gene>
<sequence length="188" mass="21866">MNLNNWQLDITATIFVCIFFPLFIYFSYWLFISGIIGLYRMIKSRKWKSTLGKITNAEIKYTEINVDHETSSRAAIVKEYTYTVDGKEYKSDQTYASDSLFSKDYKSLNKPSTKYDLHDSNMNFINSDREIKNMIGTPTRVYYNPKKPHKACLVPRVHGQIFIGIFMGLIASSGITYLTFHFVKPLFN</sequence>
<keyword evidence="6" id="KW-1185">Reference proteome</keyword>
<evidence type="ECO:0000313" key="3">
    <source>
        <dbReference type="EMBL" id="KIO54254.1"/>
    </source>
</evidence>
<evidence type="ECO:0000313" key="5">
    <source>
        <dbReference type="Proteomes" id="UP000032061"/>
    </source>
</evidence>
<dbReference type="EMBL" id="MUGX01000025">
    <property type="protein sequence ID" value="OXA85386.1"/>
    <property type="molecule type" value="Genomic_DNA"/>
</dbReference>
<proteinExistence type="predicted"/>
<dbReference type="Proteomes" id="UP000198302">
    <property type="component" value="Unassembled WGS sequence"/>
</dbReference>
<evidence type="ECO:0000313" key="6">
    <source>
        <dbReference type="Proteomes" id="UP000198302"/>
    </source>
</evidence>
<dbReference type="STRING" id="37752.IW18_02005"/>
<feature type="domain" description="DUF3592" evidence="2">
    <location>
        <begin position="52"/>
        <end position="157"/>
    </location>
</feature>
<keyword evidence="1" id="KW-0472">Membrane</keyword>
<reference evidence="4 6" key="2">
    <citation type="submission" date="2016-11" db="EMBL/GenBank/DDBJ databases">
        <title>Whole genomes of Flavobacteriaceae.</title>
        <authorList>
            <person name="Stine C."/>
            <person name="Li C."/>
            <person name="Tadesse D."/>
        </authorList>
    </citation>
    <scope>NUCLEOTIDE SEQUENCE [LARGE SCALE GENOMIC DNA]</scope>
    <source>
        <strain evidence="4 6">ATCC 51468</strain>
    </source>
</reference>
<organism evidence="3 5">
    <name type="scientific">Flavobacterium hibernum</name>
    <dbReference type="NCBI Taxonomy" id="37752"/>
    <lineage>
        <taxon>Bacteria</taxon>
        <taxon>Pseudomonadati</taxon>
        <taxon>Bacteroidota</taxon>
        <taxon>Flavobacteriia</taxon>
        <taxon>Flavobacteriales</taxon>
        <taxon>Flavobacteriaceae</taxon>
        <taxon>Flavobacterium</taxon>
    </lineage>
</organism>
<protein>
    <recommendedName>
        <fullName evidence="2">DUF3592 domain-containing protein</fullName>
    </recommendedName>
</protein>
<dbReference type="Pfam" id="PF12158">
    <property type="entry name" value="DUF3592"/>
    <property type="match status" value="1"/>
</dbReference>
<dbReference type="OrthoDB" id="1344192at2"/>
<keyword evidence="1" id="KW-1133">Transmembrane helix</keyword>
<accession>A0A0D0EFK3</accession>
<feature type="transmembrane region" description="Helical" evidence="1">
    <location>
        <begin position="12"/>
        <end position="39"/>
    </location>
</feature>
<dbReference type="EMBL" id="JPRK01000003">
    <property type="protein sequence ID" value="KIO54254.1"/>
    <property type="molecule type" value="Genomic_DNA"/>
</dbReference>
<dbReference type="RefSeq" id="WP_041515924.1">
    <property type="nucleotide sequence ID" value="NZ_JPRK01000003.1"/>
</dbReference>
<comment type="caution">
    <text evidence="3">The sequence shown here is derived from an EMBL/GenBank/DDBJ whole genome shotgun (WGS) entry which is preliminary data.</text>
</comment>
<evidence type="ECO:0000313" key="4">
    <source>
        <dbReference type="EMBL" id="OXA85386.1"/>
    </source>
</evidence>